<evidence type="ECO:0000313" key="10">
    <source>
        <dbReference type="Proteomes" id="UP000747542"/>
    </source>
</evidence>
<feature type="transmembrane region" description="Helical" evidence="7">
    <location>
        <begin position="948"/>
        <end position="971"/>
    </location>
</feature>
<reference evidence="9" key="1">
    <citation type="journal article" date="2021" name="Sci. Adv.">
        <title>The American lobster genome reveals insights on longevity, neural, and immune adaptations.</title>
        <authorList>
            <person name="Polinski J.M."/>
            <person name="Zimin A.V."/>
            <person name="Clark K.F."/>
            <person name="Kohn A.B."/>
            <person name="Sadowski N."/>
            <person name="Timp W."/>
            <person name="Ptitsyn A."/>
            <person name="Khanna P."/>
            <person name="Romanova D.Y."/>
            <person name="Williams P."/>
            <person name="Greenwood S.J."/>
            <person name="Moroz L.L."/>
            <person name="Walt D.R."/>
            <person name="Bodnar A.G."/>
        </authorList>
    </citation>
    <scope>NUCLEOTIDE SEQUENCE</scope>
    <source>
        <strain evidence="9">GMGI-L3</strain>
    </source>
</reference>
<keyword evidence="3 7" id="KW-0812">Transmembrane</keyword>
<feature type="domain" description="SSD" evidence="8">
    <location>
        <begin position="852"/>
        <end position="970"/>
    </location>
</feature>
<dbReference type="InterPro" id="IPR000731">
    <property type="entry name" value="SSD"/>
</dbReference>
<feature type="domain" description="SSD" evidence="8">
    <location>
        <begin position="402"/>
        <end position="563"/>
    </location>
</feature>
<accession>A0A8J5JK75</accession>
<dbReference type="InterPro" id="IPR053958">
    <property type="entry name" value="HMGCR/SNAP/NPC1-like_SSD"/>
</dbReference>
<feature type="compositionally biased region" description="Polar residues" evidence="6">
    <location>
        <begin position="1"/>
        <end position="14"/>
    </location>
</feature>
<evidence type="ECO:0000256" key="1">
    <source>
        <dbReference type="ARBA" id="ARBA00004141"/>
    </source>
</evidence>
<dbReference type="GO" id="GO:0016020">
    <property type="term" value="C:membrane"/>
    <property type="evidence" value="ECO:0007669"/>
    <property type="project" value="UniProtKB-SubCell"/>
</dbReference>
<gene>
    <name evidence="9" type="primary">Ptchd3-L2</name>
    <name evidence="9" type="ORF">Hamer_G012045</name>
</gene>
<dbReference type="EMBL" id="JAHLQT010040257">
    <property type="protein sequence ID" value="KAG7155908.1"/>
    <property type="molecule type" value="Genomic_DNA"/>
</dbReference>
<comment type="similarity">
    <text evidence="2">Belongs to the patched family.</text>
</comment>
<keyword evidence="4 7" id="KW-1133">Transmembrane helix</keyword>
<proteinExistence type="inferred from homology"/>
<dbReference type="SUPFAM" id="SSF82866">
    <property type="entry name" value="Multidrug efflux transporter AcrB transmembrane domain"/>
    <property type="match status" value="2"/>
</dbReference>
<feature type="transmembrane region" description="Helical" evidence="7">
    <location>
        <begin position="403"/>
        <end position="421"/>
    </location>
</feature>
<feature type="transmembrane region" description="Helical" evidence="7">
    <location>
        <begin position="863"/>
        <end position="890"/>
    </location>
</feature>
<keyword evidence="10" id="KW-1185">Reference proteome</keyword>
<evidence type="ECO:0000256" key="5">
    <source>
        <dbReference type="ARBA" id="ARBA00023136"/>
    </source>
</evidence>
<comment type="subcellular location">
    <subcellularLocation>
        <location evidence="1">Membrane</location>
        <topology evidence="1">Multi-pass membrane protein</topology>
    </subcellularLocation>
</comment>
<evidence type="ECO:0000256" key="3">
    <source>
        <dbReference type="ARBA" id="ARBA00022692"/>
    </source>
</evidence>
<dbReference type="InterPro" id="IPR051697">
    <property type="entry name" value="Patched_domain-protein"/>
</dbReference>
<evidence type="ECO:0000256" key="7">
    <source>
        <dbReference type="SAM" id="Phobius"/>
    </source>
</evidence>
<feature type="non-terminal residue" evidence="9">
    <location>
        <position position="1"/>
    </location>
</feature>
<evidence type="ECO:0000259" key="8">
    <source>
        <dbReference type="PROSITE" id="PS50156"/>
    </source>
</evidence>
<evidence type="ECO:0000256" key="6">
    <source>
        <dbReference type="SAM" id="MobiDB-lite"/>
    </source>
</evidence>
<evidence type="ECO:0000256" key="2">
    <source>
        <dbReference type="ARBA" id="ARBA00005585"/>
    </source>
</evidence>
<feature type="transmembrane region" description="Helical" evidence="7">
    <location>
        <begin position="509"/>
        <end position="528"/>
    </location>
</feature>
<feature type="region of interest" description="Disordered" evidence="6">
    <location>
        <begin position="1"/>
        <end position="78"/>
    </location>
</feature>
<dbReference type="Pfam" id="PF03176">
    <property type="entry name" value="MMPL"/>
    <property type="match status" value="1"/>
</dbReference>
<dbReference type="AlphaFoldDB" id="A0A8J5JK75"/>
<comment type="caution">
    <text evidence="9">The sequence shown here is derived from an EMBL/GenBank/DDBJ whole genome shotgun (WGS) entry which is preliminary data.</text>
</comment>
<organism evidence="9 10">
    <name type="scientific">Homarus americanus</name>
    <name type="common">American lobster</name>
    <dbReference type="NCBI Taxonomy" id="6706"/>
    <lineage>
        <taxon>Eukaryota</taxon>
        <taxon>Metazoa</taxon>
        <taxon>Ecdysozoa</taxon>
        <taxon>Arthropoda</taxon>
        <taxon>Crustacea</taxon>
        <taxon>Multicrustacea</taxon>
        <taxon>Malacostraca</taxon>
        <taxon>Eumalacostraca</taxon>
        <taxon>Eucarida</taxon>
        <taxon>Decapoda</taxon>
        <taxon>Pleocyemata</taxon>
        <taxon>Astacidea</taxon>
        <taxon>Nephropoidea</taxon>
        <taxon>Nephropidae</taxon>
        <taxon>Homarus</taxon>
    </lineage>
</organism>
<dbReference type="PANTHER" id="PTHR10796:SF130">
    <property type="entry name" value="PATCHED DOMAIN-CONTAINING PROTEIN 3-LIKE PROTEIN"/>
    <property type="match status" value="1"/>
</dbReference>
<protein>
    <submittedName>
        <fullName evidence="9">Patched domain-containing protein 3-like 2</fullName>
    </submittedName>
</protein>
<dbReference type="PROSITE" id="PS50156">
    <property type="entry name" value="SSD"/>
    <property type="match status" value="2"/>
</dbReference>
<dbReference type="PANTHER" id="PTHR10796">
    <property type="entry name" value="PATCHED-RELATED"/>
    <property type="match status" value="1"/>
</dbReference>
<feature type="transmembrane region" description="Helical" evidence="7">
    <location>
        <begin position="465"/>
        <end position="488"/>
    </location>
</feature>
<feature type="transmembrane region" description="Helical" evidence="7">
    <location>
        <begin position="433"/>
        <end position="459"/>
    </location>
</feature>
<feature type="transmembrane region" description="Helical" evidence="7">
    <location>
        <begin position="911"/>
        <end position="936"/>
    </location>
</feature>
<dbReference type="InterPro" id="IPR004869">
    <property type="entry name" value="MMPL_dom"/>
</dbReference>
<evidence type="ECO:0000313" key="9">
    <source>
        <dbReference type="EMBL" id="KAG7155908.1"/>
    </source>
</evidence>
<sequence>EFTMYNAKNTLQPPSTSPEEDHDNSTRPDDLNTQEMGDVPANSDRTEDLPSRKPASTCLDVEQTDSAPTESQDNHSKDSSCLNRVSVWLTETLENMFERHGRLVASHPSTTAAICMMVSAVCALGSLNFTTELRPYRLWIPQNSEFIEVMNWQSENFPNAYRRHLAVFEADNVLMAKAVQEMWRLHTRVSELTVGPNHTSWDTLCARVPSLPMDEVDPQEADYSDFEYGILQFRRRRDLSQTLSEDQSLKLPRDEYCNSLVSLPQMCLETSLLEVWGLHEDVIMNLTDEQVVEDINSAGISEVFGYRVNFTKYLGSITHDEVGKIIGAKAAMHMWVSLVDQHALDVVVDQGSGELVDTAGFAWEKAWVNTVLNDSSRPGNIRVYAQAASSFGTVSDDNIWGDVKWLVVGMVMMSFFVNVTLGRRNLVQQRPMLAFLGMFSVGQAVAVSYGVCSFFGVPYCPVNSILPILLIGLGVDDMFVIMAAWEATGRDKAISKDRIERAGRTMRHAGVAITVTSLTDVTAFAVGATTDLPALRSFCLFATVGIFAVYLLQATFFLACLVRDEKRMEENKNGFLWCITHKNWKPWSCSERDLLSDAFKYGFCPFILSTPVQVIILVGSGCLLASSVWATTNLRQEFNPMWFIPSTSYLDETVQVLSKHFPEAGESGYIYFSNVTLPEDLPHLNHLIDDLTESQVISSVNAWFTALDEYMSYIPELTNTTLTYPQLQDTLSVFLQSSTGASYRNDFTLDGVLDCNHPAPPITSFRIEITHRPADSRAEQAVALETIKSLLSKTPVSGYKAAWAQAYSIWETNEIIGYELWRNILLAGIVVGVVTLFLLASLLASMLVLGCVVATVIGVSGIIWAWGLTIDTVSCIAIVLSIGLSVDYAAHVAHAFLAKRGVSDKRVRVRAALEGVGPAVLQGGVSTLLSFALLAGSSSHVFMTFFKVFVAASVLGLYYGLVFLPVVLSLVGPDAYDDHSTSTTSCQPATSNCVEASQHRHVYTNSAYLSDEDKNTKNNATV</sequence>
<dbReference type="Gene3D" id="1.20.1640.10">
    <property type="entry name" value="Multidrug efflux transporter AcrB transmembrane domain"/>
    <property type="match status" value="2"/>
</dbReference>
<feature type="transmembrane region" description="Helical" evidence="7">
    <location>
        <begin position="540"/>
        <end position="562"/>
    </location>
</feature>
<name>A0A8J5JK75_HOMAM</name>
<dbReference type="Proteomes" id="UP000747542">
    <property type="component" value="Unassembled WGS sequence"/>
</dbReference>
<keyword evidence="5 7" id="KW-0472">Membrane</keyword>
<evidence type="ECO:0000256" key="4">
    <source>
        <dbReference type="ARBA" id="ARBA00022989"/>
    </source>
</evidence>
<feature type="transmembrane region" description="Helical" evidence="7">
    <location>
        <begin position="824"/>
        <end position="857"/>
    </location>
</feature>
<dbReference type="Pfam" id="PF12349">
    <property type="entry name" value="Sterol-sensing"/>
    <property type="match status" value="1"/>
</dbReference>